<keyword evidence="4 7" id="KW-0863">Zinc-finger</keyword>
<evidence type="ECO:0000259" key="9">
    <source>
        <dbReference type="PROSITE" id="PS50157"/>
    </source>
</evidence>
<protein>
    <recommendedName>
        <fullName evidence="9">C2H2-type domain-containing protein</fullName>
    </recommendedName>
</protein>
<comment type="caution">
    <text evidence="10">The sequence shown here is derived from an EMBL/GenBank/DDBJ whole genome shotgun (WGS) entry which is preliminary data.</text>
</comment>
<gene>
    <name evidence="10" type="ORF">BJ322DRAFT_45518</name>
</gene>
<dbReference type="FunFam" id="3.30.160.60:FF:000744">
    <property type="entry name" value="zinc finger E-box-binding homeobox 1"/>
    <property type="match status" value="2"/>
</dbReference>
<evidence type="ECO:0000313" key="11">
    <source>
        <dbReference type="Proteomes" id="UP000736335"/>
    </source>
</evidence>
<reference evidence="10" key="1">
    <citation type="journal article" date="2020" name="Nat. Commun.">
        <title>Large-scale genome sequencing of mycorrhizal fungi provides insights into the early evolution of symbiotic traits.</title>
        <authorList>
            <person name="Miyauchi S."/>
            <person name="Kiss E."/>
            <person name="Kuo A."/>
            <person name="Drula E."/>
            <person name="Kohler A."/>
            <person name="Sanchez-Garcia M."/>
            <person name="Morin E."/>
            <person name="Andreopoulos B."/>
            <person name="Barry K.W."/>
            <person name="Bonito G."/>
            <person name="Buee M."/>
            <person name="Carver A."/>
            <person name="Chen C."/>
            <person name="Cichocki N."/>
            <person name="Clum A."/>
            <person name="Culley D."/>
            <person name="Crous P.W."/>
            <person name="Fauchery L."/>
            <person name="Girlanda M."/>
            <person name="Hayes R.D."/>
            <person name="Keri Z."/>
            <person name="LaButti K."/>
            <person name="Lipzen A."/>
            <person name="Lombard V."/>
            <person name="Magnuson J."/>
            <person name="Maillard F."/>
            <person name="Murat C."/>
            <person name="Nolan M."/>
            <person name="Ohm R.A."/>
            <person name="Pangilinan J."/>
            <person name="Pereira M.F."/>
            <person name="Perotto S."/>
            <person name="Peter M."/>
            <person name="Pfister S."/>
            <person name="Riley R."/>
            <person name="Sitrit Y."/>
            <person name="Stielow J.B."/>
            <person name="Szollosi G."/>
            <person name="Zifcakova L."/>
            <person name="Stursova M."/>
            <person name="Spatafora J.W."/>
            <person name="Tedersoo L."/>
            <person name="Vaario L.M."/>
            <person name="Yamada A."/>
            <person name="Yan M."/>
            <person name="Wang P."/>
            <person name="Xu J."/>
            <person name="Bruns T."/>
            <person name="Baldrian P."/>
            <person name="Vilgalys R."/>
            <person name="Dunand C."/>
            <person name="Henrissat B."/>
            <person name="Grigoriev I.V."/>
            <person name="Hibbett D."/>
            <person name="Nagy L.G."/>
            <person name="Martin F.M."/>
        </authorList>
    </citation>
    <scope>NUCLEOTIDE SEQUENCE</scope>
    <source>
        <strain evidence="10">UH-Tt-Lm1</strain>
    </source>
</reference>
<proteinExistence type="predicted"/>
<dbReference type="GO" id="GO:0000978">
    <property type="term" value="F:RNA polymerase II cis-regulatory region sequence-specific DNA binding"/>
    <property type="evidence" value="ECO:0007669"/>
    <property type="project" value="UniProtKB-ARBA"/>
</dbReference>
<sequence>MGEHDVPELDLSEVFRNDVLGLSTSNSQFPSSDDLPSSPDEAYTVQMLQREISNLLESAVDLSHHEVSTAKLGHSDETYSTPNHEDPGFGSDLNFAAVLQAAHAAHTRDFRSAIATDPIGVENARETARVAPTFHSLMAEAGTTTDLPKATRYIYSEDGENDVDGDDEYQEETRRHATPPTTQVSSSPILGPEQFHDFDDILNQLSDLDRQTEHTPPFPTDFAATEDSSLPFFDFPLPSSTPDDVSPAAEEAQPEESANKAPTPEKPSGSHTCELCNKTFTRRSDLTRHTRIHTGERPFACTHHGCNKTFIQRSALHVHIRVHTGERPHCCEYPGCGKWFGDSSSLARHRRTHTGKRPYKCDDTSCDKTFTRRSTLNLHMRSHDPSWESNPRTSKAKKKRRTDNTEELDELEQNTDPLATLSNPEEPGYVSGHDTDTVANPLQGLGLDGAEEEEEEDELIHDTANNDLPPITTLRDPPTSTDNTSEASSPLPEQLPSGPPPPPTQVEDDLFTIPLRARKIPLSAKRKR</sequence>
<dbReference type="EMBL" id="WIUZ02000001">
    <property type="protein sequence ID" value="KAF9792429.1"/>
    <property type="molecule type" value="Genomic_DNA"/>
</dbReference>
<dbReference type="PANTHER" id="PTHR23235:SF120">
    <property type="entry name" value="KRUPPEL-LIKE FACTOR 15"/>
    <property type="match status" value="1"/>
</dbReference>
<accession>A0A9P6HPJ8</accession>
<feature type="region of interest" description="Disordered" evidence="8">
    <location>
        <begin position="210"/>
        <end position="273"/>
    </location>
</feature>
<dbReference type="FunFam" id="3.30.160.60:FF:000125">
    <property type="entry name" value="Putative zinc finger protein 143"/>
    <property type="match status" value="1"/>
</dbReference>
<dbReference type="Proteomes" id="UP000736335">
    <property type="component" value="Unassembled WGS sequence"/>
</dbReference>
<keyword evidence="5" id="KW-0862">Zinc</keyword>
<dbReference type="SMART" id="SM00355">
    <property type="entry name" value="ZnF_C2H2"/>
    <property type="match status" value="4"/>
</dbReference>
<dbReference type="PROSITE" id="PS00028">
    <property type="entry name" value="ZINC_FINGER_C2H2_1"/>
    <property type="match status" value="4"/>
</dbReference>
<evidence type="ECO:0000256" key="3">
    <source>
        <dbReference type="ARBA" id="ARBA00022737"/>
    </source>
</evidence>
<feature type="domain" description="C2H2-type" evidence="9">
    <location>
        <begin position="359"/>
        <end position="388"/>
    </location>
</feature>
<keyword evidence="3" id="KW-0677">Repeat</keyword>
<keyword evidence="11" id="KW-1185">Reference proteome</keyword>
<dbReference type="InterPro" id="IPR036236">
    <property type="entry name" value="Znf_C2H2_sf"/>
</dbReference>
<name>A0A9P6HPJ8_9AGAM</name>
<dbReference type="AlphaFoldDB" id="A0A9P6HPJ8"/>
<keyword evidence="6" id="KW-0539">Nucleus</keyword>
<feature type="compositionally biased region" description="Polar residues" evidence="8">
    <location>
        <begin position="414"/>
        <end position="423"/>
    </location>
</feature>
<dbReference type="GO" id="GO:0008270">
    <property type="term" value="F:zinc ion binding"/>
    <property type="evidence" value="ECO:0007669"/>
    <property type="project" value="UniProtKB-KW"/>
</dbReference>
<evidence type="ECO:0000256" key="8">
    <source>
        <dbReference type="SAM" id="MobiDB-lite"/>
    </source>
</evidence>
<reference evidence="10" key="2">
    <citation type="submission" date="2020-11" db="EMBL/GenBank/DDBJ databases">
        <authorList>
            <consortium name="DOE Joint Genome Institute"/>
            <person name="Kuo A."/>
            <person name="Miyauchi S."/>
            <person name="Kiss E."/>
            <person name="Drula E."/>
            <person name="Kohler A."/>
            <person name="Sanchez-Garcia M."/>
            <person name="Andreopoulos B."/>
            <person name="Barry K.W."/>
            <person name="Bonito G."/>
            <person name="Buee M."/>
            <person name="Carver A."/>
            <person name="Chen C."/>
            <person name="Cichocki N."/>
            <person name="Clum A."/>
            <person name="Culley D."/>
            <person name="Crous P.W."/>
            <person name="Fauchery L."/>
            <person name="Girlanda M."/>
            <person name="Hayes R."/>
            <person name="Keri Z."/>
            <person name="Labutti K."/>
            <person name="Lipzen A."/>
            <person name="Lombard V."/>
            <person name="Magnuson J."/>
            <person name="Maillard F."/>
            <person name="Morin E."/>
            <person name="Murat C."/>
            <person name="Nolan M."/>
            <person name="Ohm R."/>
            <person name="Pangilinan J."/>
            <person name="Pereira M."/>
            <person name="Perotto S."/>
            <person name="Peter M."/>
            <person name="Riley R."/>
            <person name="Sitrit Y."/>
            <person name="Stielow B."/>
            <person name="Szollosi G."/>
            <person name="Zifcakova L."/>
            <person name="Stursova M."/>
            <person name="Spatafora J.W."/>
            <person name="Tedersoo L."/>
            <person name="Vaario L.-M."/>
            <person name="Yamada A."/>
            <person name="Yan M."/>
            <person name="Wang P."/>
            <person name="Xu J."/>
            <person name="Bruns T."/>
            <person name="Baldrian P."/>
            <person name="Vilgalys R."/>
            <person name="Henrissat B."/>
            <person name="Grigoriev I.V."/>
            <person name="Hibbett D."/>
            <person name="Nagy L.G."/>
            <person name="Martin F.M."/>
        </authorList>
    </citation>
    <scope>NUCLEOTIDE SEQUENCE</scope>
    <source>
        <strain evidence="10">UH-Tt-Lm1</strain>
    </source>
</reference>
<comment type="subcellular location">
    <subcellularLocation>
        <location evidence="1">Nucleus</location>
    </subcellularLocation>
</comment>
<feature type="compositionally biased region" description="Acidic residues" evidence="8">
    <location>
        <begin position="449"/>
        <end position="459"/>
    </location>
</feature>
<dbReference type="GO" id="GO:0005634">
    <property type="term" value="C:nucleus"/>
    <property type="evidence" value="ECO:0007669"/>
    <property type="project" value="UniProtKB-SubCell"/>
</dbReference>
<dbReference type="Pfam" id="PF00096">
    <property type="entry name" value="zf-C2H2"/>
    <property type="match status" value="3"/>
</dbReference>
<dbReference type="Gene3D" id="3.30.160.60">
    <property type="entry name" value="Classic Zinc Finger"/>
    <property type="match status" value="4"/>
</dbReference>
<evidence type="ECO:0000256" key="5">
    <source>
        <dbReference type="ARBA" id="ARBA00022833"/>
    </source>
</evidence>
<evidence type="ECO:0000256" key="4">
    <source>
        <dbReference type="ARBA" id="ARBA00022771"/>
    </source>
</evidence>
<feature type="region of interest" description="Disordered" evidence="8">
    <location>
        <begin position="377"/>
        <end position="528"/>
    </location>
</feature>
<feature type="region of interest" description="Disordered" evidence="8">
    <location>
        <begin position="155"/>
        <end position="190"/>
    </location>
</feature>
<feature type="domain" description="C2H2-type" evidence="9">
    <location>
        <begin position="299"/>
        <end position="328"/>
    </location>
</feature>
<keyword evidence="2" id="KW-0479">Metal-binding</keyword>
<evidence type="ECO:0000256" key="1">
    <source>
        <dbReference type="ARBA" id="ARBA00004123"/>
    </source>
</evidence>
<dbReference type="PROSITE" id="PS50157">
    <property type="entry name" value="ZINC_FINGER_C2H2_2"/>
    <property type="match status" value="4"/>
</dbReference>
<evidence type="ECO:0000256" key="6">
    <source>
        <dbReference type="ARBA" id="ARBA00023242"/>
    </source>
</evidence>
<dbReference type="InterPro" id="IPR013087">
    <property type="entry name" value="Znf_C2H2_type"/>
</dbReference>
<dbReference type="OrthoDB" id="654211at2759"/>
<dbReference type="GO" id="GO:0000981">
    <property type="term" value="F:DNA-binding transcription factor activity, RNA polymerase II-specific"/>
    <property type="evidence" value="ECO:0007669"/>
    <property type="project" value="TreeGrafter"/>
</dbReference>
<dbReference type="FunFam" id="3.30.160.60:FF:000624">
    <property type="entry name" value="zinc finger protein 697"/>
    <property type="match status" value="1"/>
</dbReference>
<evidence type="ECO:0000313" key="10">
    <source>
        <dbReference type="EMBL" id="KAF9792429.1"/>
    </source>
</evidence>
<evidence type="ECO:0000256" key="2">
    <source>
        <dbReference type="ARBA" id="ARBA00022723"/>
    </source>
</evidence>
<organism evidence="10 11">
    <name type="scientific">Thelephora terrestris</name>
    <dbReference type="NCBI Taxonomy" id="56493"/>
    <lineage>
        <taxon>Eukaryota</taxon>
        <taxon>Fungi</taxon>
        <taxon>Dikarya</taxon>
        <taxon>Basidiomycota</taxon>
        <taxon>Agaricomycotina</taxon>
        <taxon>Agaricomycetes</taxon>
        <taxon>Thelephorales</taxon>
        <taxon>Thelephoraceae</taxon>
        <taxon>Thelephora</taxon>
    </lineage>
</organism>
<dbReference type="PANTHER" id="PTHR23235">
    <property type="entry name" value="KRUEPPEL-LIKE TRANSCRIPTION FACTOR"/>
    <property type="match status" value="1"/>
</dbReference>
<dbReference type="SUPFAM" id="SSF57667">
    <property type="entry name" value="beta-beta-alpha zinc fingers"/>
    <property type="match status" value="2"/>
</dbReference>
<evidence type="ECO:0000256" key="7">
    <source>
        <dbReference type="PROSITE-ProRule" id="PRU00042"/>
    </source>
</evidence>
<feature type="compositionally biased region" description="Acidic residues" evidence="8">
    <location>
        <begin position="157"/>
        <end position="170"/>
    </location>
</feature>
<feature type="compositionally biased region" description="Polar residues" evidence="8">
    <location>
        <begin position="478"/>
        <end position="487"/>
    </location>
</feature>
<feature type="compositionally biased region" description="Polar residues" evidence="8">
    <location>
        <begin position="179"/>
        <end position="188"/>
    </location>
</feature>
<feature type="compositionally biased region" description="Basic residues" evidence="8">
    <location>
        <begin position="516"/>
        <end position="528"/>
    </location>
</feature>
<feature type="domain" description="C2H2-type" evidence="9">
    <location>
        <begin position="271"/>
        <end position="298"/>
    </location>
</feature>
<feature type="domain" description="C2H2-type" evidence="9">
    <location>
        <begin position="329"/>
        <end position="358"/>
    </location>
</feature>